<comment type="caution">
    <text evidence="5">The sequence shown here is derived from an EMBL/GenBank/DDBJ whole genome shotgun (WGS) entry which is preliminary data.</text>
</comment>
<evidence type="ECO:0000313" key="6">
    <source>
        <dbReference type="Proteomes" id="UP001337655"/>
    </source>
</evidence>
<evidence type="ECO:0000313" key="5">
    <source>
        <dbReference type="EMBL" id="KAK5169762.1"/>
    </source>
</evidence>
<evidence type="ECO:0000256" key="3">
    <source>
        <dbReference type="SAM" id="Phobius"/>
    </source>
</evidence>
<dbReference type="SUPFAM" id="SSF103473">
    <property type="entry name" value="MFS general substrate transporter"/>
    <property type="match status" value="1"/>
</dbReference>
<dbReference type="InterPro" id="IPR020846">
    <property type="entry name" value="MFS_dom"/>
</dbReference>
<proteinExistence type="predicted"/>
<keyword evidence="3" id="KW-0812">Transmembrane</keyword>
<reference evidence="5 6" key="1">
    <citation type="submission" date="2023-08" db="EMBL/GenBank/DDBJ databases">
        <title>Black Yeasts Isolated from many extreme environments.</title>
        <authorList>
            <person name="Coleine C."/>
            <person name="Stajich J.E."/>
            <person name="Selbmann L."/>
        </authorList>
    </citation>
    <scope>NUCLEOTIDE SEQUENCE [LARGE SCALE GENOMIC DNA]</scope>
    <source>
        <strain evidence="5 6">CCFEE 5935</strain>
    </source>
</reference>
<keyword evidence="3" id="KW-1133">Transmembrane helix</keyword>
<name>A0AAV9PCE9_9PEZI</name>
<protein>
    <recommendedName>
        <fullName evidence="4">Major facilitator superfamily (MFS) profile domain-containing protein</fullName>
    </recommendedName>
</protein>
<feature type="region of interest" description="Disordered" evidence="2">
    <location>
        <begin position="1"/>
        <end position="20"/>
    </location>
</feature>
<gene>
    <name evidence="5" type="ORF">LTR77_005740</name>
</gene>
<dbReference type="GeneID" id="89927081"/>
<accession>A0AAV9PCE9</accession>
<feature type="compositionally biased region" description="Basic and acidic residues" evidence="2">
    <location>
        <begin position="7"/>
        <end position="20"/>
    </location>
</feature>
<dbReference type="InterPro" id="IPR036259">
    <property type="entry name" value="MFS_trans_sf"/>
</dbReference>
<feature type="transmembrane region" description="Helical" evidence="3">
    <location>
        <begin position="45"/>
        <end position="63"/>
    </location>
</feature>
<organism evidence="5 6">
    <name type="scientific">Saxophila tyrrhenica</name>
    <dbReference type="NCBI Taxonomy" id="1690608"/>
    <lineage>
        <taxon>Eukaryota</taxon>
        <taxon>Fungi</taxon>
        <taxon>Dikarya</taxon>
        <taxon>Ascomycota</taxon>
        <taxon>Pezizomycotina</taxon>
        <taxon>Dothideomycetes</taxon>
        <taxon>Dothideomycetidae</taxon>
        <taxon>Mycosphaerellales</taxon>
        <taxon>Extremaceae</taxon>
        <taxon>Saxophila</taxon>
    </lineage>
</organism>
<dbReference type="RefSeq" id="XP_064659108.1">
    <property type="nucleotide sequence ID" value="XM_064802983.1"/>
</dbReference>
<dbReference type="GO" id="GO:0022857">
    <property type="term" value="F:transmembrane transporter activity"/>
    <property type="evidence" value="ECO:0007669"/>
    <property type="project" value="InterPro"/>
</dbReference>
<dbReference type="EMBL" id="JAVRRT010000008">
    <property type="protein sequence ID" value="KAK5169762.1"/>
    <property type="molecule type" value="Genomic_DNA"/>
</dbReference>
<evidence type="ECO:0000256" key="1">
    <source>
        <dbReference type="ARBA" id="ARBA00004141"/>
    </source>
</evidence>
<keyword evidence="6" id="KW-1185">Reference proteome</keyword>
<dbReference type="PROSITE" id="PS50850">
    <property type="entry name" value="MFS"/>
    <property type="match status" value="1"/>
</dbReference>
<evidence type="ECO:0000256" key="2">
    <source>
        <dbReference type="SAM" id="MobiDB-lite"/>
    </source>
</evidence>
<dbReference type="AlphaFoldDB" id="A0AAV9PCE9"/>
<dbReference type="Proteomes" id="UP001337655">
    <property type="component" value="Unassembled WGS sequence"/>
</dbReference>
<feature type="domain" description="Major facilitator superfamily (MFS) profile" evidence="4">
    <location>
        <begin position="44"/>
        <end position="115"/>
    </location>
</feature>
<dbReference type="GO" id="GO:0016020">
    <property type="term" value="C:membrane"/>
    <property type="evidence" value="ECO:0007669"/>
    <property type="project" value="UniProtKB-SubCell"/>
</dbReference>
<sequence length="115" mass="12578">MDTNHNASDEKAQIELREDGELTPSETNHIHVGAGTEAPMTWKTWLVIFILSSCFGLSFWPVPTTGAIQAKLVVLLGDETGVSSYWFVPAYTTGSALGFLIAGANSDLFGRRWFL</sequence>
<feature type="transmembrane region" description="Helical" evidence="3">
    <location>
        <begin position="83"/>
        <end position="104"/>
    </location>
</feature>
<keyword evidence="3" id="KW-0472">Membrane</keyword>
<comment type="subcellular location">
    <subcellularLocation>
        <location evidence="1">Membrane</location>
        <topology evidence="1">Multi-pass membrane protein</topology>
    </subcellularLocation>
</comment>
<evidence type="ECO:0000259" key="4">
    <source>
        <dbReference type="PROSITE" id="PS50850"/>
    </source>
</evidence>